<proteinExistence type="predicted"/>
<comment type="caution">
    <text evidence="1">The sequence shown here is derived from an EMBL/GenBank/DDBJ whole genome shotgun (WGS) entry which is preliminary data.</text>
</comment>
<feature type="non-terminal residue" evidence="1">
    <location>
        <position position="1"/>
    </location>
</feature>
<dbReference type="EMBL" id="ASHM01025541">
    <property type="protein sequence ID" value="PNX73102.1"/>
    <property type="molecule type" value="Genomic_DNA"/>
</dbReference>
<gene>
    <name evidence="1" type="ORF">L195_g029000</name>
</gene>
<evidence type="ECO:0000313" key="2">
    <source>
        <dbReference type="Proteomes" id="UP000236291"/>
    </source>
</evidence>
<accession>A0A2K3L3I6</accession>
<sequence>VHIAQLSVAKDVILDICRVENSDTAGVFAVLLWEIWNNRNKCLE</sequence>
<evidence type="ECO:0000313" key="1">
    <source>
        <dbReference type="EMBL" id="PNX73102.1"/>
    </source>
</evidence>
<reference evidence="1 2" key="2">
    <citation type="journal article" date="2017" name="Front. Plant Sci.">
        <title>Gene Classification and Mining of Molecular Markers Useful in Red Clover (Trifolium pratense) Breeding.</title>
        <authorList>
            <person name="Istvanek J."/>
            <person name="Dluhosova J."/>
            <person name="Dluhos P."/>
            <person name="Patkova L."/>
            <person name="Nedelnik J."/>
            <person name="Repkova J."/>
        </authorList>
    </citation>
    <scope>NUCLEOTIDE SEQUENCE [LARGE SCALE GENOMIC DNA]</scope>
    <source>
        <strain evidence="2">cv. Tatra</strain>
        <tissue evidence="1">Young leaves</tissue>
    </source>
</reference>
<reference evidence="1 2" key="1">
    <citation type="journal article" date="2014" name="Am. J. Bot.">
        <title>Genome assembly and annotation for red clover (Trifolium pratense; Fabaceae).</title>
        <authorList>
            <person name="Istvanek J."/>
            <person name="Jaros M."/>
            <person name="Krenek A."/>
            <person name="Repkova J."/>
        </authorList>
    </citation>
    <scope>NUCLEOTIDE SEQUENCE [LARGE SCALE GENOMIC DNA]</scope>
    <source>
        <strain evidence="2">cv. Tatra</strain>
        <tissue evidence="1">Young leaves</tissue>
    </source>
</reference>
<dbReference type="AlphaFoldDB" id="A0A2K3L3I6"/>
<dbReference type="Proteomes" id="UP000236291">
    <property type="component" value="Unassembled WGS sequence"/>
</dbReference>
<organism evidence="1 2">
    <name type="scientific">Trifolium pratense</name>
    <name type="common">Red clover</name>
    <dbReference type="NCBI Taxonomy" id="57577"/>
    <lineage>
        <taxon>Eukaryota</taxon>
        <taxon>Viridiplantae</taxon>
        <taxon>Streptophyta</taxon>
        <taxon>Embryophyta</taxon>
        <taxon>Tracheophyta</taxon>
        <taxon>Spermatophyta</taxon>
        <taxon>Magnoliopsida</taxon>
        <taxon>eudicotyledons</taxon>
        <taxon>Gunneridae</taxon>
        <taxon>Pentapetalae</taxon>
        <taxon>rosids</taxon>
        <taxon>fabids</taxon>
        <taxon>Fabales</taxon>
        <taxon>Fabaceae</taxon>
        <taxon>Papilionoideae</taxon>
        <taxon>50 kb inversion clade</taxon>
        <taxon>NPAAA clade</taxon>
        <taxon>Hologalegina</taxon>
        <taxon>IRL clade</taxon>
        <taxon>Trifolieae</taxon>
        <taxon>Trifolium</taxon>
    </lineage>
</organism>
<name>A0A2K3L3I6_TRIPR</name>
<protein>
    <submittedName>
        <fullName evidence="1">Uncharacterized protein</fullName>
    </submittedName>
</protein>